<organism evidence="1 2">
    <name type="scientific">Pacificimonas flava</name>
    <dbReference type="NCBI Taxonomy" id="1234595"/>
    <lineage>
        <taxon>Bacteria</taxon>
        <taxon>Pseudomonadati</taxon>
        <taxon>Pseudomonadota</taxon>
        <taxon>Alphaproteobacteria</taxon>
        <taxon>Sphingomonadales</taxon>
        <taxon>Sphingosinicellaceae</taxon>
        <taxon>Pacificimonas</taxon>
    </lineage>
</organism>
<accession>M2T9Q9</accession>
<sequence length="42" mass="4766">MNIEGTPYDTLPRKDGNHLAALSLITDFVYPSLCAREIPYNR</sequence>
<protein>
    <submittedName>
        <fullName evidence="1">Uncharacterized protein</fullName>
    </submittedName>
</protein>
<proteinExistence type="predicted"/>
<evidence type="ECO:0000313" key="2">
    <source>
        <dbReference type="Proteomes" id="UP000011717"/>
    </source>
</evidence>
<comment type="caution">
    <text evidence="1">The sequence shown here is derived from an EMBL/GenBank/DDBJ whole genome shotgun (WGS) entry which is preliminary data.</text>
</comment>
<reference evidence="1 2" key="1">
    <citation type="journal article" date="2013" name="Genome Announc.">
        <title>Draft Genome Sequence of Strain JLT2015T, Belonging to the Family Sphingomonadaceae of the Alphaproteobacteria.</title>
        <authorList>
            <person name="Tang K."/>
            <person name="Liu K."/>
            <person name="Li S."/>
            <person name="Jiao N."/>
        </authorList>
    </citation>
    <scope>NUCLEOTIDE SEQUENCE [LARGE SCALE GENOMIC DNA]</scope>
    <source>
        <strain evidence="1 2">JLT2015</strain>
    </source>
</reference>
<dbReference type="Proteomes" id="UP000011717">
    <property type="component" value="Unassembled WGS sequence"/>
</dbReference>
<dbReference type="EMBL" id="AMRV01000003">
    <property type="protein sequence ID" value="EMD83314.1"/>
    <property type="molecule type" value="Genomic_DNA"/>
</dbReference>
<evidence type="ECO:0000313" key="1">
    <source>
        <dbReference type="EMBL" id="EMD83314.1"/>
    </source>
</evidence>
<dbReference type="AlphaFoldDB" id="M2T9Q9"/>
<gene>
    <name evidence="1" type="ORF">C725_1215</name>
</gene>
<name>M2T9Q9_9SPHN</name>
<keyword evidence="2" id="KW-1185">Reference proteome</keyword>